<sequence>MIKQLLFKEATQGFPINGWGGSEPKIIFNVAVGYMTMSGTVKAFHRHGYWYY</sequence>
<keyword evidence="2" id="KW-1185">Reference proteome</keyword>
<evidence type="ECO:0000313" key="2">
    <source>
        <dbReference type="Proteomes" id="UP000323506"/>
    </source>
</evidence>
<dbReference type="EMBL" id="CM017697">
    <property type="protein sequence ID" value="TYG97198.1"/>
    <property type="molecule type" value="Genomic_DNA"/>
</dbReference>
<proteinExistence type="predicted"/>
<reference evidence="1 2" key="1">
    <citation type="submission" date="2019-06" db="EMBL/GenBank/DDBJ databases">
        <title>WGS assembly of Gossypium darwinii.</title>
        <authorList>
            <person name="Chen Z.J."/>
            <person name="Sreedasyam A."/>
            <person name="Ando A."/>
            <person name="Song Q."/>
            <person name="De L."/>
            <person name="Hulse-Kemp A."/>
            <person name="Ding M."/>
            <person name="Ye W."/>
            <person name="Kirkbride R."/>
            <person name="Jenkins J."/>
            <person name="Plott C."/>
            <person name="Lovell J."/>
            <person name="Lin Y.-M."/>
            <person name="Vaughn R."/>
            <person name="Liu B."/>
            <person name="Li W."/>
            <person name="Simpson S."/>
            <person name="Scheffler B."/>
            <person name="Saski C."/>
            <person name="Grover C."/>
            <person name="Hu G."/>
            <person name="Conover J."/>
            <person name="Carlson J."/>
            <person name="Shu S."/>
            <person name="Boston L."/>
            <person name="Williams M."/>
            <person name="Peterson D."/>
            <person name="Mcgee K."/>
            <person name="Jones D."/>
            <person name="Wendel J."/>
            <person name="Stelly D."/>
            <person name="Grimwood J."/>
            <person name="Schmutz J."/>
        </authorList>
    </citation>
    <scope>NUCLEOTIDE SEQUENCE [LARGE SCALE GENOMIC DNA]</scope>
    <source>
        <strain evidence="1">1808015.09</strain>
    </source>
</reference>
<name>A0A5D2EWM8_GOSDA</name>
<evidence type="ECO:0000313" key="1">
    <source>
        <dbReference type="EMBL" id="TYG97198.1"/>
    </source>
</evidence>
<protein>
    <submittedName>
        <fullName evidence="1">Uncharacterized protein</fullName>
    </submittedName>
</protein>
<accession>A0A5D2EWM8</accession>
<gene>
    <name evidence="1" type="ORF">ES288_A10G018900v1</name>
</gene>
<dbReference type="AlphaFoldDB" id="A0A5D2EWM8"/>
<dbReference type="Proteomes" id="UP000323506">
    <property type="component" value="Chromosome A10"/>
</dbReference>
<organism evidence="1 2">
    <name type="scientific">Gossypium darwinii</name>
    <name type="common">Darwin's cotton</name>
    <name type="synonym">Gossypium barbadense var. darwinii</name>
    <dbReference type="NCBI Taxonomy" id="34276"/>
    <lineage>
        <taxon>Eukaryota</taxon>
        <taxon>Viridiplantae</taxon>
        <taxon>Streptophyta</taxon>
        <taxon>Embryophyta</taxon>
        <taxon>Tracheophyta</taxon>
        <taxon>Spermatophyta</taxon>
        <taxon>Magnoliopsida</taxon>
        <taxon>eudicotyledons</taxon>
        <taxon>Gunneridae</taxon>
        <taxon>Pentapetalae</taxon>
        <taxon>rosids</taxon>
        <taxon>malvids</taxon>
        <taxon>Malvales</taxon>
        <taxon>Malvaceae</taxon>
        <taxon>Malvoideae</taxon>
        <taxon>Gossypium</taxon>
    </lineage>
</organism>